<reference evidence="3 4" key="1">
    <citation type="submission" date="2017-05" db="EMBL/GenBank/DDBJ databases">
        <authorList>
            <person name="Varghese N."/>
            <person name="Submissions S."/>
        </authorList>
    </citation>
    <scope>NUCLEOTIDE SEQUENCE [LARGE SCALE GENOMIC DNA]</scope>
    <source>
        <strain evidence="3 4">DSM 29371</strain>
    </source>
</reference>
<feature type="domain" description="Serine aminopeptidase S33" evidence="2">
    <location>
        <begin position="25"/>
        <end position="115"/>
    </location>
</feature>
<evidence type="ECO:0000259" key="2">
    <source>
        <dbReference type="Pfam" id="PF12146"/>
    </source>
</evidence>
<keyword evidence="3" id="KW-0378">Hydrolase</keyword>
<dbReference type="RefSeq" id="WP_142716414.1">
    <property type="nucleotide sequence ID" value="NZ_FXTC01000001.1"/>
</dbReference>
<dbReference type="SUPFAM" id="SSF53474">
    <property type="entry name" value="alpha/beta-Hydrolases"/>
    <property type="match status" value="1"/>
</dbReference>
<accession>A0A521ANB5</accession>
<keyword evidence="1" id="KW-1133">Transmembrane helix</keyword>
<protein>
    <submittedName>
        <fullName evidence="3">Predicted alpha/beta hydrolase</fullName>
    </submittedName>
</protein>
<sequence length="288" mass="33361">MKTESFETICEDGVKLKGILFIPDTPKAVIQFNCGTATKKEIYLSFLTYLAENDFLCCLWDYRGSGDSSSGNLKTCEFTFSDYGVKDMPAIKNFLNKEFPDLPFMIVGHSAGGQQIGFMKNLDNVKGMINFAVSAGYYHNMPFSYRMKAYFYFYIFAPISVLMTGYVKAKTFGLMENLPKNVVCEWGNWLEKKDYFFDPKFYGKTVPVGHFKNYTFPIHLYWTVDDTISSEKNTESYWQHIKSKKEISFTKLVPLELGLKKIDHFGFFKRNMKDKLWENVVSKLNSFL</sequence>
<evidence type="ECO:0000313" key="3">
    <source>
        <dbReference type="EMBL" id="SMO36324.1"/>
    </source>
</evidence>
<feature type="transmembrane region" description="Helical" evidence="1">
    <location>
        <begin position="149"/>
        <end position="167"/>
    </location>
</feature>
<dbReference type="Gene3D" id="3.40.50.1820">
    <property type="entry name" value="alpha/beta hydrolase"/>
    <property type="match status" value="1"/>
</dbReference>
<dbReference type="Proteomes" id="UP000316916">
    <property type="component" value="Unassembled WGS sequence"/>
</dbReference>
<organism evidence="3 4">
    <name type="scientific">Chryseobacterium rhizoplanae</name>
    <dbReference type="NCBI Taxonomy" id="1609531"/>
    <lineage>
        <taxon>Bacteria</taxon>
        <taxon>Pseudomonadati</taxon>
        <taxon>Bacteroidota</taxon>
        <taxon>Flavobacteriia</taxon>
        <taxon>Flavobacteriales</taxon>
        <taxon>Weeksellaceae</taxon>
        <taxon>Chryseobacterium group</taxon>
        <taxon>Chryseobacterium</taxon>
    </lineage>
</organism>
<keyword evidence="1" id="KW-0812">Transmembrane</keyword>
<dbReference type="Pfam" id="PF12146">
    <property type="entry name" value="Hydrolase_4"/>
    <property type="match status" value="1"/>
</dbReference>
<dbReference type="AlphaFoldDB" id="A0A521ANB5"/>
<evidence type="ECO:0000256" key="1">
    <source>
        <dbReference type="SAM" id="Phobius"/>
    </source>
</evidence>
<name>A0A521ANB5_9FLAO</name>
<proteinExistence type="predicted"/>
<dbReference type="InterPro" id="IPR017208">
    <property type="entry name" value="UCP037442_abhydr"/>
</dbReference>
<dbReference type="PIRSF" id="PIRSF037442">
    <property type="entry name" value="UCP037442_abhydr"/>
    <property type="match status" value="1"/>
</dbReference>
<dbReference type="InterPro" id="IPR029058">
    <property type="entry name" value="AB_hydrolase_fold"/>
</dbReference>
<dbReference type="EMBL" id="FXTC01000001">
    <property type="protein sequence ID" value="SMO36324.1"/>
    <property type="molecule type" value="Genomic_DNA"/>
</dbReference>
<evidence type="ECO:0000313" key="4">
    <source>
        <dbReference type="Proteomes" id="UP000316916"/>
    </source>
</evidence>
<keyword evidence="4" id="KW-1185">Reference proteome</keyword>
<gene>
    <name evidence="3" type="ORF">SAMN06265171_101314</name>
</gene>
<keyword evidence="1" id="KW-0472">Membrane</keyword>
<dbReference type="InterPro" id="IPR022742">
    <property type="entry name" value="Hydrolase_4"/>
</dbReference>
<dbReference type="GO" id="GO:0016787">
    <property type="term" value="F:hydrolase activity"/>
    <property type="evidence" value="ECO:0007669"/>
    <property type="project" value="UniProtKB-KW"/>
</dbReference>